<dbReference type="OrthoDB" id="10522138at2759"/>
<reference evidence="2 3" key="1">
    <citation type="submission" date="2009-11" db="EMBL/GenBank/DDBJ databases">
        <title>Annotation of Allomyces macrogynus ATCC 38327.</title>
        <authorList>
            <consortium name="The Broad Institute Genome Sequencing Platform"/>
            <person name="Russ C."/>
            <person name="Cuomo C."/>
            <person name="Burger G."/>
            <person name="Gray M.W."/>
            <person name="Holland P.W.H."/>
            <person name="King N."/>
            <person name="Lang F.B.F."/>
            <person name="Roger A.J."/>
            <person name="Ruiz-Trillo I."/>
            <person name="Young S.K."/>
            <person name="Zeng Q."/>
            <person name="Gargeya S."/>
            <person name="Fitzgerald M."/>
            <person name="Haas B."/>
            <person name="Abouelleil A."/>
            <person name="Alvarado L."/>
            <person name="Arachchi H.M."/>
            <person name="Berlin A."/>
            <person name="Chapman S.B."/>
            <person name="Gearin G."/>
            <person name="Goldberg J."/>
            <person name="Griggs A."/>
            <person name="Gujja S."/>
            <person name="Hansen M."/>
            <person name="Heiman D."/>
            <person name="Howarth C."/>
            <person name="Larimer J."/>
            <person name="Lui A."/>
            <person name="MacDonald P.J.P."/>
            <person name="McCowen C."/>
            <person name="Montmayeur A."/>
            <person name="Murphy C."/>
            <person name="Neiman D."/>
            <person name="Pearson M."/>
            <person name="Priest M."/>
            <person name="Roberts A."/>
            <person name="Saif S."/>
            <person name="Shea T."/>
            <person name="Sisk P."/>
            <person name="Stolte C."/>
            <person name="Sykes S."/>
            <person name="Wortman J."/>
            <person name="Nusbaum C."/>
            <person name="Birren B."/>
        </authorList>
    </citation>
    <scope>NUCLEOTIDE SEQUENCE [LARGE SCALE GENOMIC DNA]</scope>
    <source>
        <strain evidence="2 3">ATCC 38327</strain>
    </source>
</reference>
<evidence type="ECO:0000313" key="2">
    <source>
        <dbReference type="EMBL" id="KNE73221.1"/>
    </source>
</evidence>
<evidence type="ECO:0000256" key="1">
    <source>
        <dbReference type="SAM" id="MobiDB-lite"/>
    </source>
</evidence>
<accession>A0A0L0TEY8</accession>
<dbReference type="STRING" id="578462.A0A0L0TEY8"/>
<name>A0A0L0TEY8_ALLM3</name>
<sequence length="702" mass="71861">MSTSAPAGVAGVAPPPEVVVGDGSGGGGGGANTAPASERETPANTTAASAMEIDVPADDADQSADQQDDPDLDRPWRDHRGRRMHHVSAGFKLDDFRVHQTDSHKALVDHAARLVPRFCASATKFRVERLGDVPYITFDVFNVSELRTMQHAGLPIAPANGPDGGRIAVRDMTIEGEGSGLVTVWVMGLAPQWTRDSLLAALRGAKCDVLGIRELRAVDRSQRKWAALLVCEPAACDAILKKGGAVLGDNIVYFVSGRTSLSNHLDEVRSRTLWLHGLPRGYTDPDLSNAVPVDLFLHGTVLRAVRDKKVVLTSTAEGSASTYATRAARATTVSRPVPERTELACLPRVQTDAASPPAIAPSPSQQTATPSPPSSSPPMAPRRLDLAAGVSWVQVVSPPGGGPGPAASAAPAQTIFAARQSAVSKAKPDAPAVSARPALARDAAQQDDVAESAGQVGRRVVLEQVDAAIAALERGDRIAARAHLDVIDTLKCKYEYAFDQGLLLAYRAVRAAVLPLSPSSGPGADASAAMVTARSSAGPPRTATATAPSPGPAAPPALSNAKGKRRKVSASSGVQAMVIDSDSDGDLQPPSRRMRTGEPGSAVAIQSSSPLEPSPPPRTPANVRAQAPAPAAPPVTATLPDATSALLAPAAVQPPAPAALASPNSPAPALALTGAPAGSSPSTSHAAPTGPPVGNAPAPTHA</sequence>
<evidence type="ECO:0000313" key="3">
    <source>
        <dbReference type="Proteomes" id="UP000054350"/>
    </source>
</evidence>
<dbReference type="AlphaFoldDB" id="A0A0L0TEY8"/>
<dbReference type="VEuPathDB" id="FungiDB:AMAG_20712"/>
<feature type="region of interest" description="Disordered" evidence="1">
    <location>
        <begin position="653"/>
        <end position="702"/>
    </location>
</feature>
<keyword evidence="3" id="KW-1185">Reference proteome</keyword>
<proteinExistence type="predicted"/>
<feature type="compositionally biased region" description="Low complexity" evidence="1">
    <location>
        <begin position="658"/>
        <end position="680"/>
    </location>
</feature>
<feature type="region of interest" description="Disordered" evidence="1">
    <location>
        <begin position="321"/>
        <end position="382"/>
    </location>
</feature>
<gene>
    <name evidence="2" type="ORF">AMAG_20712</name>
</gene>
<feature type="compositionally biased region" description="Low complexity" evidence="1">
    <location>
        <begin position="353"/>
        <end position="369"/>
    </location>
</feature>
<feature type="compositionally biased region" description="Gly residues" evidence="1">
    <location>
        <begin position="22"/>
        <end position="31"/>
    </location>
</feature>
<feature type="compositionally biased region" description="Acidic residues" evidence="1">
    <location>
        <begin position="55"/>
        <end position="71"/>
    </location>
</feature>
<dbReference type="Proteomes" id="UP000054350">
    <property type="component" value="Unassembled WGS sequence"/>
</dbReference>
<feature type="region of interest" description="Disordered" evidence="1">
    <location>
        <begin position="1"/>
        <end position="79"/>
    </location>
</feature>
<feature type="compositionally biased region" description="Pro residues" evidence="1">
    <location>
        <begin position="370"/>
        <end position="380"/>
    </location>
</feature>
<feature type="compositionally biased region" description="Low complexity" evidence="1">
    <location>
        <begin position="1"/>
        <end position="12"/>
    </location>
</feature>
<feature type="compositionally biased region" description="Low complexity" evidence="1">
    <location>
        <begin position="321"/>
        <end position="335"/>
    </location>
</feature>
<feature type="region of interest" description="Disordered" evidence="1">
    <location>
        <begin position="517"/>
        <end position="640"/>
    </location>
</feature>
<organism evidence="2 3">
    <name type="scientific">Allomyces macrogynus (strain ATCC 38327)</name>
    <name type="common">Allomyces javanicus var. macrogynus</name>
    <dbReference type="NCBI Taxonomy" id="578462"/>
    <lineage>
        <taxon>Eukaryota</taxon>
        <taxon>Fungi</taxon>
        <taxon>Fungi incertae sedis</taxon>
        <taxon>Blastocladiomycota</taxon>
        <taxon>Blastocladiomycetes</taxon>
        <taxon>Blastocladiales</taxon>
        <taxon>Blastocladiaceae</taxon>
        <taxon>Allomyces</taxon>
    </lineage>
</organism>
<feature type="compositionally biased region" description="Low complexity" evidence="1">
    <location>
        <begin position="517"/>
        <end position="548"/>
    </location>
</feature>
<protein>
    <submittedName>
        <fullName evidence="2">Uncharacterized protein</fullName>
    </submittedName>
</protein>
<feature type="compositionally biased region" description="Low complexity" evidence="1">
    <location>
        <begin position="620"/>
        <end position="640"/>
    </location>
</feature>
<reference evidence="3" key="2">
    <citation type="submission" date="2009-11" db="EMBL/GenBank/DDBJ databases">
        <title>The Genome Sequence of Allomyces macrogynus strain ATCC 38327.</title>
        <authorList>
            <consortium name="The Broad Institute Genome Sequencing Platform"/>
            <person name="Russ C."/>
            <person name="Cuomo C."/>
            <person name="Shea T."/>
            <person name="Young S.K."/>
            <person name="Zeng Q."/>
            <person name="Koehrsen M."/>
            <person name="Haas B."/>
            <person name="Borodovsky M."/>
            <person name="Guigo R."/>
            <person name="Alvarado L."/>
            <person name="Berlin A."/>
            <person name="Borenstein D."/>
            <person name="Chen Z."/>
            <person name="Engels R."/>
            <person name="Freedman E."/>
            <person name="Gellesch M."/>
            <person name="Goldberg J."/>
            <person name="Griggs A."/>
            <person name="Gujja S."/>
            <person name="Heiman D."/>
            <person name="Hepburn T."/>
            <person name="Howarth C."/>
            <person name="Jen D."/>
            <person name="Larson L."/>
            <person name="Lewis B."/>
            <person name="Mehta T."/>
            <person name="Park D."/>
            <person name="Pearson M."/>
            <person name="Roberts A."/>
            <person name="Saif S."/>
            <person name="Shenoy N."/>
            <person name="Sisk P."/>
            <person name="Stolte C."/>
            <person name="Sykes S."/>
            <person name="Walk T."/>
            <person name="White J."/>
            <person name="Yandava C."/>
            <person name="Burger G."/>
            <person name="Gray M.W."/>
            <person name="Holland P.W.H."/>
            <person name="King N."/>
            <person name="Lang F.B.F."/>
            <person name="Roger A.J."/>
            <person name="Ruiz-Trillo I."/>
            <person name="Lander E."/>
            <person name="Nusbaum C."/>
        </authorList>
    </citation>
    <scope>NUCLEOTIDE SEQUENCE [LARGE SCALE GENOMIC DNA]</scope>
    <source>
        <strain evidence="3">ATCC 38327</strain>
    </source>
</reference>
<dbReference type="EMBL" id="GG745391">
    <property type="protein sequence ID" value="KNE73221.1"/>
    <property type="molecule type" value="Genomic_DNA"/>
</dbReference>